<sequence>MKKMSILILAFLTGCGLLRVYPKHIVVLESPNAIIRIEKVWRGPVKRYYLEFIRFPFLSSLNELASQYKLRDPVQTELADSDVLFYKTAIIKIYYAPEGMYKLYFTPKSKILWRVSLYSDYDWINYCKLVYGLDLDSGIKEDFFLYPTSEQNYFEVKLSFVTGLMKRVRGIGANGVWDRGLLTLTSPKGCKWYTDEDYELKKRIEQYIKEHEGENVRRKVLQ</sequence>
<organism evidence="1">
    <name type="scientific">Desulfofervidus auxilii</name>
    <dbReference type="NCBI Taxonomy" id="1621989"/>
    <lineage>
        <taxon>Bacteria</taxon>
        <taxon>Pseudomonadati</taxon>
        <taxon>Thermodesulfobacteriota</taxon>
        <taxon>Candidatus Desulfofervidia</taxon>
        <taxon>Candidatus Desulfofervidales</taxon>
        <taxon>Candidatus Desulfofervidaceae</taxon>
        <taxon>Candidatus Desulfofervidus</taxon>
    </lineage>
</organism>
<reference evidence="1" key="1">
    <citation type="journal article" date="2020" name="mSystems">
        <title>Genome- and Community-Level Interaction Insights into Carbon Utilization and Element Cycling Functions of Hydrothermarchaeota in Hydrothermal Sediment.</title>
        <authorList>
            <person name="Zhou Z."/>
            <person name="Liu Y."/>
            <person name="Xu W."/>
            <person name="Pan J."/>
            <person name="Luo Z.H."/>
            <person name="Li M."/>
        </authorList>
    </citation>
    <scope>NUCLEOTIDE SEQUENCE [LARGE SCALE GENOMIC DNA]</scope>
    <source>
        <strain evidence="1">HyVt-233</strain>
    </source>
</reference>
<gene>
    <name evidence="1" type="ORF">ENG63_03385</name>
</gene>
<comment type="caution">
    <text evidence="1">The sequence shown here is derived from an EMBL/GenBank/DDBJ whole genome shotgun (WGS) entry which is preliminary data.</text>
</comment>
<dbReference type="AlphaFoldDB" id="A0A7C0Y541"/>
<dbReference type="Proteomes" id="UP000886289">
    <property type="component" value="Unassembled WGS sequence"/>
</dbReference>
<protein>
    <recommendedName>
        <fullName evidence="2">Lipoprotein</fullName>
    </recommendedName>
</protein>
<evidence type="ECO:0000313" key="1">
    <source>
        <dbReference type="EMBL" id="HDD43889.1"/>
    </source>
</evidence>
<name>A0A7C0Y541_DESA2</name>
<accession>A0A7C0Y541</accession>
<evidence type="ECO:0008006" key="2">
    <source>
        <dbReference type="Google" id="ProtNLM"/>
    </source>
</evidence>
<dbReference type="EMBL" id="DRBS01000131">
    <property type="protein sequence ID" value="HDD43889.1"/>
    <property type="molecule type" value="Genomic_DNA"/>
</dbReference>
<proteinExistence type="predicted"/>
<dbReference type="PROSITE" id="PS51257">
    <property type="entry name" value="PROKAR_LIPOPROTEIN"/>
    <property type="match status" value="1"/>
</dbReference>